<dbReference type="PANTHER" id="PTHR23097">
    <property type="entry name" value="TUMOR NECROSIS FACTOR RECEPTOR SUPERFAMILY MEMBER"/>
    <property type="match status" value="1"/>
</dbReference>
<keyword evidence="12" id="KW-1185">Reference proteome</keyword>
<keyword evidence="5" id="KW-0677">Repeat</keyword>
<dbReference type="AlphaFoldDB" id="A0A6P4ZSB0"/>
<dbReference type="GO" id="GO:0005576">
    <property type="term" value="C:extracellular region"/>
    <property type="evidence" value="ECO:0007669"/>
    <property type="project" value="UniProtKB-SubCell"/>
</dbReference>
<dbReference type="SUPFAM" id="SSF57586">
    <property type="entry name" value="TNF receptor-like"/>
    <property type="match status" value="2"/>
</dbReference>
<dbReference type="KEGG" id="bbel:109481552"/>
<accession>A0A6P4ZSB0</accession>
<evidence type="ECO:0000313" key="13">
    <source>
        <dbReference type="RefSeq" id="XP_019639703.1"/>
    </source>
</evidence>
<evidence type="ECO:0000256" key="4">
    <source>
        <dbReference type="ARBA" id="ARBA00022729"/>
    </source>
</evidence>
<dbReference type="SMART" id="SM00208">
    <property type="entry name" value="TNFR"/>
    <property type="match status" value="4"/>
</dbReference>
<comment type="caution">
    <text evidence="8">Lacks conserved residue(s) required for the propagation of feature annotation.</text>
</comment>
<dbReference type="PANTHER" id="PTHR23097:SF181">
    <property type="entry name" value="CASPASE-8-LIKE"/>
    <property type="match status" value="1"/>
</dbReference>
<feature type="domain" description="TNFR-Cys" evidence="11">
    <location>
        <begin position="166"/>
        <end position="204"/>
    </location>
</feature>
<keyword evidence="9" id="KW-1133">Transmembrane helix</keyword>
<sequence length="332" mass="36294">MNFGPVFRLCKRLILVIAVFSSHPVSGQVFKTPDWCTDDITDSVRLPSEVTCNLCPPGTYVIQDCTADNPDPRCESCTAGRFYNPCFNFASRCLSCSDCTPYFSADGRNGTVEGEDCTPTRDRVCRCSSNDFWDLKTSECRQKTSCDKGFGVAHIATHKADTACIPCEDGTFSDENSLTQQCRSCTDCRGGTLQPCTNTQDTHCDFPGLQSTTGSTSPVSAQSRSVPQVPVPVGSTNTEAVIGGSVGGCVLFLLFLGCFWWRCRRTKQLSTPASIRRRPSLSDSEDIEMNAGMLARAPEVPSLPDPPPLPPPRIQIHRLSLRRYLMMDAADP</sequence>
<protein>
    <submittedName>
        <fullName evidence="13">Tumor necrosis factor receptor superfamily member 6B-like</fullName>
    </submittedName>
</protein>
<dbReference type="GO" id="GO:0006915">
    <property type="term" value="P:apoptotic process"/>
    <property type="evidence" value="ECO:0007669"/>
    <property type="project" value="UniProtKB-KW"/>
</dbReference>
<dbReference type="InterPro" id="IPR001368">
    <property type="entry name" value="TNFR/NGFR_Cys_rich_reg"/>
</dbReference>
<keyword evidence="9" id="KW-0472">Membrane</keyword>
<feature type="disulfide bond" evidence="8">
    <location>
        <begin position="167"/>
        <end position="182"/>
    </location>
</feature>
<feature type="repeat" description="TNFR-Cys" evidence="8">
    <location>
        <begin position="76"/>
        <end position="125"/>
    </location>
</feature>
<evidence type="ECO:0000256" key="1">
    <source>
        <dbReference type="ARBA" id="ARBA00004613"/>
    </source>
</evidence>
<proteinExistence type="predicted"/>
<dbReference type="PROSITE" id="PS00652">
    <property type="entry name" value="TNFR_NGFR_1"/>
    <property type="match status" value="1"/>
</dbReference>
<dbReference type="RefSeq" id="XP_019639703.1">
    <property type="nucleotide sequence ID" value="XM_019784144.1"/>
</dbReference>
<feature type="chain" id="PRO_5027969709" evidence="10">
    <location>
        <begin position="28"/>
        <end position="332"/>
    </location>
</feature>
<dbReference type="InterPro" id="IPR052459">
    <property type="entry name" value="TNFRSF_decoy_receptor"/>
</dbReference>
<dbReference type="OrthoDB" id="9990004at2759"/>
<comment type="subcellular location">
    <subcellularLocation>
        <location evidence="1">Secreted</location>
    </subcellularLocation>
</comment>
<dbReference type="Proteomes" id="UP000515135">
    <property type="component" value="Unplaced"/>
</dbReference>
<evidence type="ECO:0000256" key="10">
    <source>
        <dbReference type="SAM" id="SignalP"/>
    </source>
</evidence>
<evidence type="ECO:0000259" key="11">
    <source>
        <dbReference type="PROSITE" id="PS50050"/>
    </source>
</evidence>
<feature type="transmembrane region" description="Helical" evidence="9">
    <location>
        <begin position="240"/>
        <end position="261"/>
    </location>
</feature>
<keyword evidence="9" id="KW-0812">Transmembrane</keyword>
<name>A0A6P4ZSB0_BRABE</name>
<dbReference type="Pfam" id="PF00020">
    <property type="entry name" value="TNFR_c6"/>
    <property type="match status" value="1"/>
</dbReference>
<keyword evidence="4 10" id="KW-0732">Signal</keyword>
<gene>
    <name evidence="13" type="primary">LOC109481552</name>
</gene>
<feature type="domain" description="TNFR-Cys" evidence="11">
    <location>
        <begin position="76"/>
        <end position="125"/>
    </location>
</feature>
<feature type="signal peptide" evidence="10">
    <location>
        <begin position="1"/>
        <end position="27"/>
    </location>
</feature>
<keyword evidence="6 8" id="KW-1015">Disulfide bond</keyword>
<dbReference type="GeneID" id="109481552"/>
<reference evidence="13" key="1">
    <citation type="submission" date="2025-08" db="UniProtKB">
        <authorList>
            <consortium name="RefSeq"/>
        </authorList>
    </citation>
    <scope>IDENTIFICATION</scope>
    <source>
        <tissue evidence="13">Gonad</tissue>
    </source>
</reference>
<keyword evidence="7" id="KW-0325">Glycoprotein</keyword>
<dbReference type="Gene3D" id="2.10.50.10">
    <property type="entry name" value="Tumor Necrosis Factor Receptor, subunit A, domain 2"/>
    <property type="match status" value="2"/>
</dbReference>
<organism evidence="12 13">
    <name type="scientific">Branchiostoma belcheri</name>
    <name type="common">Amphioxus</name>
    <dbReference type="NCBI Taxonomy" id="7741"/>
    <lineage>
        <taxon>Eukaryota</taxon>
        <taxon>Metazoa</taxon>
        <taxon>Chordata</taxon>
        <taxon>Cephalochordata</taxon>
        <taxon>Leptocardii</taxon>
        <taxon>Amphioxiformes</taxon>
        <taxon>Branchiostomatidae</taxon>
        <taxon>Branchiostoma</taxon>
    </lineage>
</organism>
<evidence type="ECO:0000256" key="5">
    <source>
        <dbReference type="ARBA" id="ARBA00022737"/>
    </source>
</evidence>
<evidence type="ECO:0000256" key="6">
    <source>
        <dbReference type="ARBA" id="ARBA00023157"/>
    </source>
</evidence>
<evidence type="ECO:0000256" key="9">
    <source>
        <dbReference type="SAM" id="Phobius"/>
    </source>
</evidence>
<evidence type="ECO:0000256" key="8">
    <source>
        <dbReference type="PROSITE-ProRule" id="PRU00206"/>
    </source>
</evidence>
<dbReference type="PROSITE" id="PS50050">
    <property type="entry name" value="TNFR_NGFR_2"/>
    <property type="match status" value="2"/>
</dbReference>
<evidence type="ECO:0000256" key="7">
    <source>
        <dbReference type="ARBA" id="ARBA00023180"/>
    </source>
</evidence>
<keyword evidence="3" id="KW-0053">Apoptosis</keyword>
<feature type="repeat" description="TNFR-Cys" evidence="8">
    <location>
        <begin position="166"/>
        <end position="204"/>
    </location>
</feature>
<evidence type="ECO:0000256" key="3">
    <source>
        <dbReference type="ARBA" id="ARBA00022703"/>
    </source>
</evidence>
<evidence type="ECO:0000256" key="2">
    <source>
        <dbReference type="ARBA" id="ARBA00022525"/>
    </source>
</evidence>
<evidence type="ECO:0000313" key="12">
    <source>
        <dbReference type="Proteomes" id="UP000515135"/>
    </source>
</evidence>
<keyword evidence="2" id="KW-0964">Secreted</keyword>